<comment type="caution">
    <text evidence="1">The sequence shown here is derived from an EMBL/GenBank/DDBJ whole genome shotgun (WGS) entry which is preliminary data.</text>
</comment>
<accession>A0A1S8YBV5</accession>
<evidence type="ECO:0000313" key="2">
    <source>
        <dbReference type="Proteomes" id="UP000190667"/>
    </source>
</evidence>
<evidence type="ECO:0000313" key="1">
    <source>
        <dbReference type="EMBL" id="OON36520.1"/>
    </source>
</evidence>
<dbReference type="EMBL" id="MRUL01000024">
    <property type="protein sequence ID" value="OON36520.1"/>
    <property type="molecule type" value="Genomic_DNA"/>
</dbReference>
<dbReference type="AlphaFoldDB" id="A0A1S8YBV5"/>
<sequence>MEKKTCCIGGVEVDADIARTVLNDVLPAVTRVTEDSVMRGLSAEIVRERAKITAETVINVMSSLLKTKA</sequence>
<dbReference type="Proteomes" id="UP000190667">
    <property type="component" value="Unassembled WGS sequence"/>
</dbReference>
<keyword evidence="2" id="KW-1185">Reference proteome</keyword>
<organism evidence="1 2">
    <name type="scientific">Izhakiella australiensis</name>
    <dbReference type="NCBI Taxonomy" id="1926881"/>
    <lineage>
        <taxon>Bacteria</taxon>
        <taxon>Pseudomonadati</taxon>
        <taxon>Pseudomonadota</taxon>
        <taxon>Gammaproteobacteria</taxon>
        <taxon>Enterobacterales</taxon>
        <taxon>Erwiniaceae</taxon>
        <taxon>Izhakiella</taxon>
    </lineage>
</organism>
<dbReference type="OrthoDB" id="9920247at2"/>
<gene>
    <name evidence="1" type="ORF">BTJ39_21355</name>
</gene>
<dbReference type="RefSeq" id="WP_078004747.1">
    <property type="nucleotide sequence ID" value="NZ_MRUL01000024.1"/>
</dbReference>
<protein>
    <submittedName>
        <fullName evidence="1">Uncharacterized protein</fullName>
    </submittedName>
</protein>
<dbReference type="STRING" id="1926881.BTJ39_21355"/>
<name>A0A1S8YBV5_9GAMM</name>
<proteinExistence type="predicted"/>
<reference evidence="1 2" key="1">
    <citation type="submission" date="2016-12" db="EMBL/GenBank/DDBJ databases">
        <title>Izhakiella australiana sp. nov. of genus Izhakiella isolated from Australian desert.</title>
        <authorList>
            <person name="Ji M."/>
        </authorList>
    </citation>
    <scope>NUCLEOTIDE SEQUENCE [LARGE SCALE GENOMIC DNA]</scope>
    <source>
        <strain evidence="1 2">D4N98</strain>
    </source>
</reference>